<comment type="caution">
    <text evidence="1">The sequence shown here is derived from an EMBL/GenBank/DDBJ whole genome shotgun (WGS) entry which is preliminary data.</text>
</comment>
<dbReference type="Proteomes" id="UP000789390">
    <property type="component" value="Unassembled WGS sequence"/>
</dbReference>
<evidence type="ECO:0000313" key="1">
    <source>
        <dbReference type="EMBL" id="CAH0110319.1"/>
    </source>
</evidence>
<keyword evidence="2" id="KW-1185">Reference proteome</keyword>
<proteinExistence type="predicted"/>
<dbReference type="EMBL" id="CAKKLH010000302">
    <property type="protein sequence ID" value="CAH0110319.1"/>
    <property type="molecule type" value="Genomic_DNA"/>
</dbReference>
<dbReference type="AlphaFoldDB" id="A0A8J2WSZ1"/>
<dbReference type="OrthoDB" id="6377204at2759"/>
<protein>
    <recommendedName>
        <fullName evidence="3">DDE-1 domain-containing protein</fullName>
    </recommendedName>
</protein>
<accession>A0A8J2WSZ1</accession>
<evidence type="ECO:0000313" key="2">
    <source>
        <dbReference type="Proteomes" id="UP000789390"/>
    </source>
</evidence>
<name>A0A8J2WSZ1_9CRUS</name>
<gene>
    <name evidence="1" type="ORF">DGAL_LOCUS13882</name>
</gene>
<evidence type="ECO:0008006" key="3">
    <source>
        <dbReference type="Google" id="ProtNLM"/>
    </source>
</evidence>
<sequence>MLLTFPPHCSHALQPLDVCVYSLFKRALGASYNEWLQLNPCKRLILKEIAELTRSAYVAAFTPANIISAFVSTGILPFNRLAIADERYAPSLITDRDCPIVSPRACIFKPYHLPNKKEDGGRQDFHDTKLLSQYQALQRLNKVTDSK</sequence>
<reference evidence="1" key="1">
    <citation type="submission" date="2021-11" db="EMBL/GenBank/DDBJ databases">
        <authorList>
            <person name="Schell T."/>
        </authorList>
    </citation>
    <scope>NUCLEOTIDE SEQUENCE</scope>
    <source>
        <strain evidence="1">M5</strain>
    </source>
</reference>
<organism evidence="1 2">
    <name type="scientific">Daphnia galeata</name>
    <dbReference type="NCBI Taxonomy" id="27404"/>
    <lineage>
        <taxon>Eukaryota</taxon>
        <taxon>Metazoa</taxon>
        <taxon>Ecdysozoa</taxon>
        <taxon>Arthropoda</taxon>
        <taxon>Crustacea</taxon>
        <taxon>Branchiopoda</taxon>
        <taxon>Diplostraca</taxon>
        <taxon>Cladocera</taxon>
        <taxon>Anomopoda</taxon>
        <taxon>Daphniidae</taxon>
        <taxon>Daphnia</taxon>
    </lineage>
</organism>